<keyword evidence="4" id="KW-1185">Reference proteome</keyword>
<name>A0A2U8E686_9BACT</name>
<dbReference type="InterPro" id="IPR036849">
    <property type="entry name" value="Enolase-like_C_sf"/>
</dbReference>
<dbReference type="InterPro" id="IPR013341">
    <property type="entry name" value="Mandelate_racemase_N_dom"/>
</dbReference>
<dbReference type="Pfam" id="PF13378">
    <property type="entry name" value="MR_MLE_C"/>
    <property type="match status" value="1"/>
</dbReference>
<keyword evidence="1" id="KW-0456">Lyase</keyword>
<evidence type="ECO:0000259" key="2">
    <source>
        <dbReference type="SMART" id="SM00922"/>
    </source>
</evidence>
<dbReference type="EMBL" id="CP023004">
    <property type="protein sequence ID" value="AWI10367.1"/>
    <property type="molecule type" value="Genomic_DNA"/>
</dbReference>
<dbReference type="RefSeq" id="WP_108826269.1">
    <property type="nucleotide sequence ID" value="NZ_CP023004.1"/>
</dbReference>
<dbReference type="NCBIfam" id="NF010624">
    <property type="entry name" value="PRK14017.1"/>
    <property type="match status" value="1"/>
</dbReference>
<dbReference type="InterPro" id="IPR013342">
    <property type="entry name" value="Mandelate_racemase_C"/>
</dbReference>
<dbReference type="PANTHER" id="PTHR48080">
    <property type="entry name" value="D-GALACTONATE DEHYDRATASE-RELATED"/>
    <property type="match status" value="1"/>
</dbReference>
<dbReference type="CDD" id="cd03316">
    <property type="entry name" value="MR_like"/>
    <property type="match status" value="1"/>
</dbReference>
<dbReference type="PANTHER" id="PTHR48080:SF2">
    <property type="entry name" value="D-GALACTONATE DEHYDRATASE"/>
    <property type="match status" value="1"/>
</dbReference>
<gene>
    <name evidence="3" type="ORF">CKA38_14865</name>
</gene>
<dbReference type="Gene3D" id="3.30.390.10">
    <property type="entry name" value="Enolase-like, N-terminal domain"/>
    <property type="match status" value="1"/>
</dbReference>
<dbReference type="GO" id="GO:0016829">
    <property type="term" value="F:lyase activity"/>
    <property type="evidence" value="ECO:0007669"/>
    <property type="project" value="UniProtKB-KW"/>
</dbReference>
<protein>
    <submittedName>
        <fullName evidence="3">Galactonate dehydratase</fullName>
    </submittedName>
</protein>
<proteinExistence type="predicted"/>
<organism evidence="3 4">
    <name type="scientific">Ereboglobus luteus</name>
    <dbReference type="NCBI Taxonomy" id="1796921"/>
    <lineage>
        <taxon>Bacteria</taxon>
        <taxon>Pseudomonadati</taxon>
        <taxon>Verrucomicrobiota</taxon>
        <taxon>Opitutia</taxon>
        <taxon>Opitutales</taxon>
        <taxon>Opitutaceae</taxon>
        <taxon>Ereboglobus</taxon>
    </lineage>
</organism>
<dbReference type="KEGG" id="elut:CKA38_14865"/>
<dbReference type="InterPro" id="IPR029017">
    <property type="entry name" value="Enolase-like_N"/>
</dbReference>
<dbReference type="InterPro" id="IPR018110">
    <property type="entry name" value="Mandel_Rmase/mucon_lact_enz_CS"/>
</dbReference>
<reference evidence="3 4" key="1">
    <citation type="journal article" date="2018" name="Syst. Appl. Microbiol.">
        <title>Ereboglobus luteus gen. nov. sp. nov. from cockroach guts, and new insights into the oxygen relationship of the genera Opitutus and Didymococcus (Verrucomicrobia: Opitutaceae).</title>
        <authorList>
            <person name="Tegtmeier D."/>
            <person name="Belitz A."/>
            <person name="Radek R."/>
            <person name="Heimerl T."/>
            <person name="Brune A."/>
        </authorList>
    </citation>
    <scope>NUCLEOTIDE SEQUENCE [LARGE SCALE GENOMIC DNA]</scope>
    <source>
        <strain evidence="3 4">Ho45</strain>
    </source>
</reference>
<dbReference type="Gene3D" id="3.20.20.120">
    <property type="entry name" value="Enolase-like C-terminal domain"/>
    <property type="match status" value="1"/>
</dbReference>
<dbReference type="SUPFAM" id="SSF51604">
    <property type="entry name" value="Enolase C-terminal domain-like"/>
    <property type="match status" value="1"/>
</dbReference>
<dbReference type="SFLD" id="SFLDG00179">
    <property type="entry name" value="mandelate_racemase"/>
    <property type="match status" value="1"/>
</dbReference>
<dbReference type="SFLD" id="SFLDS00001">
    <property type="entry name" value="Enolase"/>
    <property type="match status" value="1"/>
</dbReference>
<dbReference type="SUPFAM" id="SSF54826">
    <property type="entry name" value="Enolase N-terminal domain-like"/>
    <property type="match status" value="1"/>
</dbReference>
<dbReference type="AlphaFoldDB" id="A0A2U8E686"/>
<feature type="domain" description="Mandelate racemase/muconate lactonizing enzyme C-terminal" evidence="2">
    <location>
        <begin position="131"/>
        <end position="236"/>
    </location>
</feature>
<dbReference type="PROSITE" id="PS00908">
    <property type="entry name" value="MR_MLE_1"/>
    <property type="match status" value="1"/>
</dbReference>
<dbReference type="InterPro" id="IPR029065">
    <property type="entry name" value="Enolase_C-like"/>
</dbReference>
<evidence type="ECO:0000313" key="3">
    <source>
        <dbReference type="EMBL" id="AWI10367.1"/>
    </source>
</evidence>
<dbReference type="InterPro" id="IPR034593">
    <property type="entry name" value="DgoD-like"/>
</dbReference>
<evidence type="ECO:0000313" key="4">
    <source>
        <dbReference type="Proteomes" id="UP000244896"/>
    </source>
</evidence>
<dbReference type="SMART" id="SM00922">
    <property type="entry name" value="MR_MLE"/>
    <property type="match status" value="1"/>
</dbReference>
<dbReference type="Pfam" id="PF02746">
    <property type="entry name" value="MR_MLE_N"/>
    <property type="match status" value="1"/>
</dbReference>
<accession>A0A2U8E686</accession>
<dbReference type="OrthoDB" id="9775391at2"/>
<dbReference type="GO" id="GO:0009063">
    <property type="term" value="P:amino acid catabolic process"/>
    <property type="evidence" value="ECO:0007669"/>
    <property type="project" value="InterPro"/>
</dbReference>
<sequence length="396" mass="44273">MKVTAIETHICHAWRTNWVFVRVLTDDGIHGVGEATLEYREQTVAQACKELERYLVGRDPFDIEAFWHDTYRDVYWRGGPVLMSALSAVEMALWDIKGKALDVPVWQLLGGRVRDRVPCYANGWFAPAVRPDEFAEKARVAVAQGFRGLKWDPFGSAYMNIGKRELNDAMACVQAVVEAVGPDVDILIEGHGRFNVPTAIRIAQRLEEFDITWFEEPVPPDNLDALAEVKQRVRVPIAAGERLYSRWDFRALLQRGAADYVQPDVSHAGGIGELRKIAAMAETYNIAICPHNPSGPVANAATLQLAACTTNFFLLETMSNDVPHRREISTEQARFEAGALLIPDGPGLGIDLRIDEIAKHPYEPRNLRHYTGALTQIRPPDAVSYFNPETSNTPKK</sequence>
<evidence type="ECO:0000256" key="1">
    <source>
        <dbReference type="ARBA" id="ARBA00023239"/>
    </source>
</evidence>
<dbReference type="Proteomes" id="UP000244896">
    <property type="component" value="Chromosome"/>
</dbReference>